<accession>A0A673FUA1</accession>
<organism evidence="1 2">
    <name type="scientific">Sinocyclocheilus rhinocerous</name>
    <dbReference type="NCBI Taxonomy" id="307959"/>
    <lineage>
        <taxon>Eukaryota</taxon>
        <taxon>Metazoa</taxon>
        <taxon>Chordata</taxon>
        <taxon>Craniata</taxon>
        <taxon>Vertebrata</taxon>
        <taxon>Euteleostomi</taxon>
        <taxon>Actinopterygii</taxon>
        <taxon>Neopterygii</taxon>
        <taxon>Teleostei</taxon>
        <taxon>Ostariophysi</taxon>
        <taxon>Cypriniformes</taxon>
        <taxon>Cyprinidae</taxon>
        <taxon>Cyprininae</taxon>
        <taxon>Sinocyclocheilus</taxon>
    </lineage>
</organism>
<dbReference type="Gene3D" id="3.40.50.300">
    <property type="entry name" value="P-loop containing nucleotide triphosphate hydrolases"/>
    <property type="match status" value="1"/>
</dbReference>
<evidence type="ECO:0000313" key="2">
    <source>
        <dbReference type="Proteomes" id="UP000472270"/>
    </source>
</evidence>
<protein>
    <submittedName>
        <fullName evidence="1">Uncharacterized protein</fullName>
    </submittedName>
</protein>
<reference evidence="1" key="1">
    <citation type="submission" date="2025-08" db="UniProtKB">
        <authorList>
            <consortium name="Ensembl"/>
        </authorList>
    </citation>
    <scope>IDENTIFICATION</scope>
</reference>
<dbReference type="AlphaFoldDB" id="A0A673FUA1"/>
<sequence length="94" mass="10687">MQFQHVRTEDGRAERVVYTYQLSRGHSEERNYGGAAEMTNLPSDITQEAKTVAAKISQKLSKHYSDPATVRQRAVYRVATRLLQTATESVENEE</sequence>
<dbReference type="InterPro" id="IPR027417">
    <property type="entry name" value="P-loop_NTPase"/>
</dbReference>
<name>A0A673FUA1_9TELE</name>
<dbReference type="Proteomes" id="UP000472270">
    <property type="component" value="Unassembled WGS sequence"/>
</dbReference>
<reference evidence="1" key="2">
    <citation type="submission" date="2025-09" db="UniProtKB">
        <authorList>
            <consortium name="Ensembl"/>
        </authorList>
    </citation>
    <scope>IDENTIFICATION</scope>
</reference>
<keyword evidence="2" id="KW-1185">Reference proteome</keyword>
<dbReference type="Ensembl" id="ENSSRHT00000002947.1">
    <property type="protein sequence ID" value="ENSSRHP00000002837.1"/>
    <property type="gene ID" value="ENSSRHG00000001979.1"/>
</dbReference>
<proteinExistence type="predicted"/>
<evidence type="ECO:0000313" key="1">
    <source>
        <dbReference type="Ensembl" id="ENSSRHP00000002837.1"/>
    </source>
</evidence>